<reference evidence="4" key="1">
    <citation type="journal article" date="2020" name="Stud. Mycol.">
        <title>101 Dothideomycetes genomes: a test case for predicting lifestyles and emergence of pathogens.</title>
        <authorList>
            <person name="Haridas S."/>
            <person name="Albert R."/>
            <person name="Binder M."/>
            <person name="Bloem J."/>
            <person name="Labutti K."/>
            <person name="Salamov A."/>
            <person name="Andreopoulos B."/>
            <person name="Baker S."/>
            <person name="Barry K."/>
            <person name="Bills G."/>
            <person name="Bluhm B."/>
            <person name="Cannon C."/>
            <person name="Castanera R."/>
            <person name="Culley D."/>
            <person name="Daum C."/>
            <person name="Ezra D."/>
            <person name="Gonzalez J."/>
            <person name="Henrissat B."/>
            <person name="Kuo A."/>
            <person name="Liang C."/>
            <person name="Lipzen A."/>
            <person name="Lutzoni F."/>
            <person name="Magnuson J."/>
            <person name="Mondo S."/>
            <person name="Nolan M."/>
            <person name="Ohm R."/>
            <person name="Pangilinan J."/>
            <person name="Park H.-J."/>
            <person name="Ramirez L."/>
            <person name="Alfaro M."/>
            <person name="Sun H."/>
            <person name="Tritt A."/>
            <person name="Yoshinaga Y."/>
            <person name="Zwiers L.-H."/>
            <person name="Turgeon B."/>
            <person name="Goodwin S."/>
            <person name="Spatafora J."/>
            <person name="Crous P."/>
            <person name="Grigoriev I."/>
        </authorList>
    </citation>
    <scope>NUCLEOTIDE SEQUENCE</scope>
    <source>
        <strain evidence="4">CBS 121739</strain>
    </source>
</reference>
<dbReference type="EMBL" id="ML996575">
    <property type="protein sequence ID" value="KAF2756386.1"/>
    <property type="molecule type" value="Genomic_DNA"/>
</dbReference>
<dbReference type="InterPro" id="IPR002110">
    <property type="entry name" value="Ankyrin_rpt"/>
</dbReference>
<dbReference type="Pfam" id="PF00023">
    <property type="entry name" value="Ank"/>
    <property type="match status" value="1"/>
</dbReference>
<dbReference type="Pfam" id="PF12796">
    <property type="entry name" value="Ank_2"/>
    <property type="match status" value="1"/>
</dbReference>
<evidence type="ECO:0000256" key="1">
    <source>
        <dbReference type="ARBA" id="ARBA00022737"/>
    </source>
</evidence>
<dbReference type="PROSITE" id="PS50297">
    <property type="entry name" value="ANK_REP_REGION"/>
    <property type="match status" value="1"/>
</dbReference>
<evidence type="ECO:0000313" key="4">
    <source>
        <dbReference type="EMBL" id="KAF2756386.1"/>
    </source>
</evidence>
<keyword evidence="2 3" id="KW-0040">ANK repeat</keyword>
<dbReference type="SUPFAM" id="SSF48403">
    <property type="entry name" value="Ankyrin repeat"/>
    <property type="match status" value="1"/>
</dbReference>
<name>A0A6A6W326_9PEZI</name>
<protein>
    <submittedName>
        <fullName evidence="4">Ankyrin</fullName>
    </submittedName>
</protein>
<dbReference type="PROSITE" id="PS50088">
    <property type="entry name" value="ANK_REPEAT"/>
    <property type="match status" value="1"/>
</dbReference>
<keyword evidence="1" id="KW-0677">Repeat</keyword>
<dbReference type="Gene3D" id="1.25.40.20">
    <property type="entry name" value="Ankyrin repeat-containing domain"/>
    <property type="match status" value="2"/>
</dbReference>
<dbReference type="RefSeq" id="XP_033598837.1">
    <property type="nucleotide sequence ID" value="XM_033744272.1"/>
</dbReference>
<sequence>MSLPDIPPVPQVSACGHRPIETELCNDAAQIGDLVQVRKLVQQVLHSDGSSYGNLQPRPEWFRSSVATAIEQHELNIVEYLVHENVVTPDDQYFVELAVRCQTFDILELFLQRGWDINKPLHRNQPPVLWIPLCDGQKQMVKWLLDHGADPNARCAWNYTPASQAMLCAPLDLIDYMFSRGADVAYGELLQWAVIRDRPDALEVVKRVVERGAPINKLKYEDEPAVFLERKIFGLGTPLHRAAEDGKADVVRYLLEQGADPLKLDSKGHTARYWADLNGHPSVGIQLIHAEDQWFPRLQRRDSSLDMHGTITTVYEDMVYR</sequence>
<dbReference type="InterPro" id="IPR050745">
    <property type="entry name" value="Multifunctional_regulatory"/>
</dbReference>
<evidence type="ECO:0000256" key="3">
    <source>
        <dbReference type="PROSITE-ProRule" id="PRU00023"/>
    </source>
</evidence>
<dbReference type="PANTHER" id="PTHR24189">
    <property type="entry name" value="MYOTROPHIN"/>
    <property type="match status" value="1"/>
</dbReference>
<gene>
    <name evidence="4" type="ORF">EJ05DRAFT_477551</name>
</gene>
<feature type="repeat" description="ANK" evidence="3">
    <location>
        <begin position="237"/>
        <end position="266"/>
    </location>
</feature>
<keyword evidence="5" id="KW-1185">Reference proteome</keyword>
<dbReference type="InterPro" id="IPR036770">
    <property type="entry name" value="Ankyrin_rpt-contain_sf"/>
</dbReference>
<dbReference type="SMART" id="SM00248">
    <property type="entry name" value="ANK"/>
    <property type="match status" value="4"/>
</dbReference>
<dbReference type="GeneID" id="54485326"/>
<organism evidence="4 5">
    <name type="scientific">Pseudovirgaria hyperparasitica</name>
    <dbReference type="NCBI Taxonomy" id="470096"/>
    <lineage>
        <taxon>Eukaryota</taxon>
        <taxon>Fungi</taxon>
        <taxon>Dikarya</taxon>
        <taxon>Ascomycota</taxon>
        <taxon>Pezizomycotina</taxon>
        <taxon>Dothideomycetes</taxon>
        <taxon>Dothideomycetes incertae sedis</taxon>
        <taxon>Acrospermales</taxon>
        <taxon>Acrospermaceae</taxon>
        <taxon>Pseudovirgaria</taxon>
    </lineage>
</organism>
<dbReference type="OrthoDB" id="1722345at2759"/>
<evidence type="ECO:0000313" key="5">
    <source>
        <dbReference type="Proteomes" id="UP000799437"/>
    </source>
</evidence>
<evidence type="ECO:0000256" key="2">
    <source>
        <dbReference type="ARBA" id="ARBA00023043"/>
    </source>
</evidence>
<dbReference type="AlphaFoldDB" id="A0A6A6W326"/>
<accession>A0A6A6W326</accession>
<dbReference type="PANTHER" id="PTHR24189:SF50">
    <property type="entry name" value="ANKYRIN REPEAT AND SOCS BOX PROTEIN 2"/>
    <property type="match status" value="1"/>
</dbReference>
<dbReference type="Proteomes" id="UP000799437">
    <property type="component" value="Unassembled WGS sequence"/>
</dbReference>
<proteinExistence type="predicted"/>